<evidence type="ECO:0000256" key="13">
    <source>
        <dbReference type="RuleBase" id="RU003785"/>
    </source>
</evidence>
<feature type="site" description="Interaction with substrate tRNA" evidence="10">
    <location>
        <position position="123"/>
    </location>
</feature>
<feature type="site" description="Interaction with substrate tRNA" evidence="10">
    <location>
        <position position="101"/>
    </location>
</feature>
<dbReference type="SUPFAM" id="SSF52540">
    <property type="entry name" value="P-loop containing nucleoside triphosphate hydrolases"/>
    <property type="match status" value="2"/>
</dbReference>
<dbReference type="PANTHER" id="PTHR11088:SF60">
    <property type="entry name" value="TRNA DIMETHYLALLYLTRANSFERASE"/>
    <property type="match status" value="1"/>
</dbReference>
<evidence type="ECO:0000256" key="7">
    <source>
        <dbReference type="ARBA" id="ARBA00022840"/>
    </source>
</evidence>
<dbReference type="EC" id="2.5.1.75" evidence="10"/>
<dbReference type="RefSeq" id="WP_317560250.1">
    <property type="nucleotide sequence ID" value="NZ_JAWLIP010000001.1"/>
</dbReference>
<evidence type="ECO:0000256" key="12">
    <source>
        <dbReference type="RuleBase" id="RU003784"/>
    </source>
</evidence>
<gene>
    <name evidence="10 14" type="primary">miaA</name>
    <name evidence="14" type="ORF">R2G56_01515</name>
</gene>
<comment type="caution">
    <text evidence="10">Lacks conserved residue(s) required for the propagation of feature annotation.</text>
</comment>
<evidence type="ECO:0000256" key="8">
    <source>
        <dbReference type="ARBA" id="ARBA00022842"/>
    </source>
</evidence>
<comment type="cofactor">
    <cofactor evidence="1 10">
        <name>Mg(2+)</name>
        <dbReference type="ChEBI" id="CHEBI:18420"/>
    </cofactor>
</comment>
<keyword evidence="6 10" id="KW-0547">Nucleotide-binding</keyword>
<feature type="binding site" evidence="10">
    <location>
        <begin position="10"/>
        <end position="17"/>
    </location>
    <ligand>
        <name>ATP</name>
        <dbReference type="ChEBI" id="CHEBI:30616"/>
    </ligand>
</feature>
<organism evidence="14 15">
    <name type="scientific">Nitratireductor aquimarinus</name>
    <dbReference type="NCBI Taxonomy" id="889300"/>
    <lineage>
        <taxon>Bacteria</taxon>
        <taxon>Pseudomonadati</taxon>
        <taxon>Pseudomonadota</taxon>
        <taxon>Alphaproteobacteria</taxon>
        <taxon>Hyphomicrobiales</taxon>
        <taxon>Phyllobacteriaceae</taxon>
        <taxon>Nitratireductor</taxon>
    </lineage>
</organism>
<comment type="similarity">
    <text evidence="3 10 13">Belongs to the IPP transferase family.</text>
</comment>
<evidence type="ECO:0000256" key="5">
    <source>
        <dbReference type="ARBA" id="ARBA00022694"/>
    </source>
</evidence>
<sequence>MLNNAILIAGPTASGKSALALALAQETGGVVINADSMQVYDVLSLLTARPSADDLKRVPHFLYGHVPPSVAYSTGAWLDDVAKLVESGALEGKRPVFVGGTGLYFRALMEGIAPVPPVPDAVRRHWRQRMEKEGPEALHGLLAERDPDAASAIGTSDAQRITRALEVFEASGRPLSAWQQENTPPLVDRASSRCIVLEPEREFVRQRIGQRFDRMVEEGALEEVKALLALDLPPELPAMKAIGVPELAAYLANACTLEDAIERAKTATRRYSKRQGTWFRNQLGEDWLRVPLSSENALPRSLAGVLQASAKPAE</sequence>
<feature type="binding site" evidence="10">
    <location>
        <begin position="12"/>
        <end position="17"/>
    </location>
    <ligand>
        <name>substrate</name>
    </ligand>
</feature>
<dbReference type="Gene3D" id="3.40.50.300">
    <property type="entry name" value="P-loop containing nucleotide triphosphate hydrolases"/>
    <property type="match status" value="1"/>
</dbReference>
<dbReference type="InterPro" id="IPR027417">
    <property type="entry name" value="P-loop_NTPase"/>
</dbReference>
<evidence type="ECO:0000256" key="9">
    <source>
        <dbReference type="ARBA" id="ARBA00049563"/>
    </source>
</evidence>
<comment type="subunit">
    <text evidence="10">Monomer.</text>
</comment>
<dbReference type="HAMAP" id="MF_00185">
    <property type="entry name" value="IPP_trans"/>
    <property type="match status" value="1"/>
</dbReference>
<comment type="caution">
    <text evidence="14">The sequence shown here is derived from an EMBL/GenBank/DDBJ whole genome shotgun (WGS) entry which is preliminary data.</text>
</comment>
<reference evidence="14 15" key="1">
    <citation type="submission" date="2023-10" db="EMBL/GenBank/DDBJ databases">
        <authorList>
            <person name="Venkata Ramana C."/>
            <person name="Sasikala C."/>
            <person name="Dhurka M."/>
        </authorList>
    </citation>
    <scope>NUCLEOTIDE SEQUENCE [LARGE SCALE GENOMIC DNA]</scope>
    <source>
        <strain evidence="14 15">KCTC 32151</strain>
    </source>
</reference>
<feature type="region of interest" description="Interaction with substrate tRNA" evidence="10">
    <location>
        <begin position="159"/>
        <end position="163"/>
    </location>
</feature>
<dbReference type="Proteomes" id="UP001185659">
    <property type="component" value="Unassembled WGS sequence"/>
</dbReference>
<keyword evidence="8 10" id="KW-0460">Magnesium</keyword>
<dbReference type="EMBL" id="JAWLIP010000001">
    <property type="protein sequence ID" value="MDV6224952.1"/>
    <property type="molecule type" value="Genomic_DNA"/>
</dbReference>
<evidence type="ECO:0000256" key="3">
    <source>
        <dbReference type="ARBA" id="ARBA00005842"/>
    </source>
</evidence>
<feature type="region of interest" description="Interaction with substrate tRNA" evidence="10">
    <location>
        <begin position="35"/>
        <end position="38"/>
    </location>
</feature>
<comment type="catalytic activity">
    <reaction evidence="9 10 11">
        <text>adenosine(37) in tRNA + dimethylallyl diphosphate = N(6)-dimethylallyladenosine(37) in tRNA + diphosphate</text>
        <dbReference type="Rhea" id="RHEA:26482"/>
        <dbReference type="Rhea" id="RHEA-COMP:10162"/>
        <dbReference type="Rhea" id="RHEA-COMP:10375"/>
        <dbReference type="ChEBI" id="CHEBI:33019"/>
        <dbReference type="ChEBI" id="CHEBI:57623"/>
        <dbReference type="ChEBI" id="CHEBI:74411"/>
        <dbReference type="ChEBI" id="CHEBI:74415"/>
        <dbReference type="EC" id="2.5.1.75"/>
    </reaction>
</comment>
<evidence type="ECO:0000256" key="2">
    <source>
        <dbReference type="ARBA" id="ARBA00003213"/>
    </source>
</evidence>
<evidence type="ECO:0000256" key="4">
    <source>
        <dbReference type="ARBA" id="ARBA00022679"/>
    </source>
</evidence>
<dbReference type="Pfam" id="PF01715">
    <property type="entry name" value="IPPT"/>
    <property type="match status" value="1"/>
</dbReference>
<evidence type="ECO:0000313" key="14">
    <source>
        <dbReference type="EMBL" id="MDV6224952.1"/>
    </source>
</evidence>
<evidence type="ECO:0000256" key="1">
    <source>
        <dbReference type="ARBA" id="ARBA00001946"/>
    </source>
</evidence>
<evidence type="ECO:0000313" key="15">
    <source>
        <dbReference type="Proteomes" id="UP001185659"/>
    </source>
</evidence>
<dbReference type="Gene3D" id="1.10.20.140">
    <property type="match status" value="1"/>
</dbReference>
<name>A0ABU4AFC3_9HYPH</name>
<dbReference type="InterPro" id="IPR018022">
    <property type="entry name" value="IPT"/>
</dbReference>
<proteinExistence type="inferred from homology"/>
<dbReference type="PANTHER" id="PTHR11088">
    <property type="entry name" value="TRNA DIMETHYLALLYLTRANSFERASE"/>
    <property type="match status" value="1"/>
</dbReference>
<keyword evidence="4 10" id="KW-0808">Transferase</keyword>
<dbReference type="NCBIfam" id="TIGR00174">
    <property type="entry name" value="miaA"/>
    <property type="match status" value="1"/>
</dbReference>
<dbReference type="GO" id="GO:0052381">
    <property type="term" value="F:tRNA dimethylallyltransferase activity"/>
    <property type="evidence" value="ECO:0007669"/>
    <property type="project" value="UniProtKB-EC"/>
</dbReference>
<evidence type="ECO:0000256" key="11">
    <source>
        <dbReference type="RuleBase" id="RU003783"/>
    </source>
</evidence>
<dbReference type="CDD" id="cd02019">
    <property type="entry name" value="NK"/>
    <property type="match status" value="1"/>
</dbReference>
<comment type="function">
    <text evidence="2 10 12">Catalyzes the transfer of a dimethylallyl group onto the adenine at position 37 in tRNAs that read codons beginning with uridine, leading to the formation of N6-(dimethylallyl)adenosine (i(6)A).</text>
</comment>
<keyword evidence="7 10" id="KW-0067">ATP-binding</keyword>
<keyword evidence="15" id="KW-1185">Reference proteome</keyword>
<evidence type="ECO:0000256" key="10">
    <source>
        <dbReference type="HAMAP-Rule" id="MF_00185"/>
    </source>
</evidence>
<accession>A0ABU4AFC3</accession>
<evidence type="ECO:0000256" key="6">
    <source>
        <dbReference type="ARBA" id="ARBA00022741"/>
    </source>
</evidence>
<dbReference type="InterPro" id="IPR039657">
    <property type="entry name" value="Dimethylallyltransferase"/>
</dbReference>
<protein>
    <recommendedName>
        <fullName evidence="10">tRNA dimethylallyltransferase</fullName>
        <ecNumber evidence="10">2.5.1.75</ecNumber>
    </recommendedName>
    <alternativeName>
        <fullName evidence="10">Dimethylallyl diphosphate:tRNA dimethylallyltransferase</fullName>
        <shortName evidence="10">DMAPP:tRNA dimethylallyltransferase</shortName>
        <shortName evidence="10">DMATase</shortName>
    </alternativeName>
    <alternativeName>
        <fullName evidence="10">Isopentenyl-diphosphate:tRNA isopentenyltransferase</fullName>
        <shortName evidence="10">IPP transferase</shortName>
        <shortName evidence="10">IPPT</shortName>
        <shortName evidence="10">IPTase</shortName>
    </alternativeName>
</protein>
<keyword evidence="5 10" id="KW-0819">tRNA processing</keyword>